<accession>A0A382G637</accession>
<dbReference type="Pfam" id="PF14236">
    <property type="entry name" value="DruA"/>
    <property type="match status" value="1"/>
</dbReference>
<proteinExistence type="predicted"/>
<name>A0A382G637_9ZZZZ</name>
<organism evidence="1">
    <name type="scientific">marine metagenome</name>
    <dbReference type="NCBI Taxonomy" id="408172"/>
    <lineage>
        <taxon>unclassified sequences</taxon>
        <taxon>metagenomes</taxon>
        <taxon>ecological metagenomes</taxon>
    </lineage>
</organism>
<dbReference type="EMBL" id="UINC01053776">
    <property type="protein sequence ID" value="SVB70718.1"/>
    <property type="molecule type" value="Genomic_DNA"/>
</dbReference>
<sequence length="201" mass="23498">MSTIELIKCKRTDAVYQEFRDRHYIANRGTHGQQMHYKISLDDEIVGIISGASSVWAVKARDEFFGLTKENKRKALPSIINNTVFRLEKHIPNLATQVLALWRRRCAKDWRERYNVEPHGFETFVVETDFRKGTLYKADNWIFLGETFGSTKSHKGLMNKSVRKNTNKKMIYAKKIPKTKLSTEYEATWNKPRRQLSPNSV</sequence>
<dbReference type="InterPro" id="IPR025639">
    <property type="entry name" value="DruA"/>
</dbReference>
<dbReference type="AlphaFoldDB" id="A0A382G637"/>
<protein>
    <submittedName>
        <fullName evidence="1">Uncharacterized protein</fullName>
    </submittedName>
</protein>
<evidence type="ECO:0000313" key="1">
    <source>
        <dbReference type="EMBL" id="SVB70718.1"/>
    </source>
</evidence>
<gene>
    <name evidence="1" type="ORF">METZ01_LOCUS223572</name>
</gene>
<reference evidence="1" key="1">
    <citation type="submission" date="2018-05" db="EMBL/GenBank/DDBJ databases">
        <authorList>
            <person name="Lanie J.A."/>
            <person name="Ng W.-L."/>
            <person name="Kazmierczak K.M."/>
            <person name="Andrzejewski T.M."/>
            <person name="Davidsen T.M."/>
            <person name="Wayne K.J."/>
            <person name="Tettelin H."/>
            <person name="Glass J.I."/>
            <person name="Rusch D."/>
            <person name="Podicherti R."/>
            <person name="Tsui H.-C.T."/>
            <person name="Winkler M.E."/>
        </authorList>
    </citation>
    <scope>NUCLEOTIDE SEQUENCE</scope>
</reference>